<accession>A0A9E7R179</accession>
<evidence type="ECO:0000256" key="2">
    <source>
        <dbReference type="SAM" id="Phobius"/>
    </source>
</evidence>
<protein>
    <recommendedName>
        <fullName evidence="3">DUF7344 domain-containing protein</fullName>
    </recommendedName>
</protein>
<feature type="compositionally biased region" description="Basic and acidic residues" evidence="1">
    <location>
        <begin position="9"/>
        <end position="19"/>
    </location>
</feature>
<evidence type="ECO:0000259" key="3">
    <source>
        <dbReference type="Pfam" id="PF24035"/>
    </source>
</evidence>
<organism evidence="4 5">
    <name type="scientific">Salinirubellus salinus</name>
    <dbReference type="NCBI Taxonomy" id="1364945"/>
    <lineage>
        <taxon>Archaea</taxon>
        <taxon>Methanobacteriati</taxon>
        <taxon>Methanobacteriota</taxon>
        <taxon>Stenosarchaea group</taxon>
        <taxon>Halobacteria</taxon>
        <taxon>Halobacteriales</taxon>
        <taxon>Natronomonadaceae</taxon>
        <taxon>Salinirubellus</taxon>
    </lineage>
</organism>
<dbReference type="Pfam" id="PF24035">
    <property type="entry name" value="DUF7344"/>
    <property type="match status" value="1"/>
</dbReference>
<evidence type="ECO:0000313" key="4">
    <source>
        <dbReference type="EMBL" id="UWM53726.1"/>
    </source>
</evidence>
<sequence length="198" mass="22049">MGTAARNGEGQHESEIETELHEDDVFDVLSNERRRYAYRYLDERPEDAVSLRELVDHVAACEYGKPARELTSDERNRVSTALNQFHLPKMDDCGFVEFDSLRKEATLTEDARDLNVYLDVVPGPDVPWAVYYVGLGGLHAALLGGVLLEAPGLSLVPSEGWLVFVVATLVASALAHLWYTYRGRLVDDETLSGRLPGE</sequence>
<dbReference type="KEGG" id="ssai:N0B31_16505"/>
<keyword evidence="2" id="KW-0472">Membrane</keyword>
<reference evidence="4" key="1">
    <citation type="submission" date="2022-09" db="EMBL/GenBank/DDBJ databases">
        <title>Diverse halophilic archaea isolated from saline environments.</title>
        <authorList>
            <person name="Cui H.-L."/>
        </authorList>
    </citation>
    <scope>NUCLEOTIDE SEQUENCE</scope>
    <source>
        <strain evidence="4">ZS-35-S2</strain>
    </source>
</reference>
<keyword evidence="2" id="KW-0812">Transmembrane</keyword>
<gene>
    <name evidence="4" type="ORF">N0B31_16505</name>
</gene>
<feature type="domain" description="DUF7344" evidence="3">
    <location>
        <begin position="26"/>
        <end position="104"/>
    </location>
</feature>
<feature type="region of interest" description="Disordered" evidence="1">
    <location>
        <begin position="1"/>
        <end position="20"/>
    </location>
</feature>
<dbReference type="Proteomes" id="UP001057580">
    <property type="component" value="Chromosome"/>
</dbReference>
<dbReference type="InterPro" id="IPR055768">
    <property type="entry name" value="DUF7344"/>
</dbReference>
<evidence type="ECO:0000313" key="5">
    <source>
        <dbReference type="Proteomes" id="UP001057580"/>
    </source>
</evidence>
<proteinExistence type="predicted"/>
<keyword evidence="2" id="KW-1133">Transmembrane helix</keyword>
<dbReference type="RefSeq" id="WP_260592720.1">
    <property type="nucleotide sequence ID" value="NZ_CP104003.1"/>
</dbReference>
<evidence type="ECO:0000256" key="1">
    <source>
        <dbReference type="SAM" id="MobiDB-lite"/>
    </source>
</evidence>
<dbReference type="AlphaFoldDB" id="A0A9E7R179"/>
<keyword evidence="5" id="KW-1185">Reference proteome</keyword>
<feature type="transmembrane region" description="Helical" evidence="2">
    <location>
        <begin position="160"/>
        <end position="179"/>
    </location>
</feature>
<feature type="transmembrane region" description="Helical" evidence="2">
    <location>
        <begin position="128"/>
        <end position="148"/>
    </location>
</feature>
<dbReference type="EMBL" id="CP104003">
    <property type="protein sequence ID" value="UWM53726.1"/>
    <property type="molecule type" value="Genomic_DNA"/>
</dbReference>
<name>A0A9E7R179_9EURY</name>
<dbReference type="GeneID" id="74944057"/>